<dbReference type="Proteomes" id="UP000192393">
    <property type="component" value="Unassembled WGS sequence"/>
</dbReference>
<dbReference type="AlphaFoldDB" id="A0A1W1ZE23"/>
<reference evidence="2 3" key="1">
    <citation type="submission" date="2017-04" db="EMBL/GenBank/DDBJ databases">
        <authorList>
            <person name="Afonso C.L."/>
            <person name="Miller P.J."/>
            <person name="Scott M.A."/>
            <person name="Spackman E."/>
            <person name="Goraichik I."/>
            <person name="Dimitrov K.M."/>
            <person name="Suarez D.L."/>
            <person name="Swayne D.E."/>
        </authorList>
    </citation>
    <scope>NUCLEOTIDE SEQUENCE [LARGE SCALE GENOMIC DNA]</scope>
    <source>
        <strain evidence="2 3">CGMCC 1.12708</strain>
    </source>
</reference>
<feature type="transmembrane region" description="Helical" evidence="1">
    <location>
        <begin position="56"/>
        <end position="82"/>
    </location>
</feature>
<name>A0A1W1ZE23_9FLAO</name>
<dbReference type="EMBL" id="FWXS01000002">
    <property type="protein sequence ID" value="SMC46637.1"/>
    <property type="molecule type" value="Genomic_DNA"/>
</dbReference>
<protein>
    <recommendedName>
        <fullName evidence="4">Phospholipase_D-nuclease N-terminal</fullName>
    </recommendedName>
</protein>
<dbReference type="OrthoDB" id="1441393at2"/>
<dbReference type="RefSeq" id="WP_084016561.1">
    <property type="nucleotide sequence ID" value="NZ_FWXS01000002.1"/>
</dbReference>
<evidence type="ECO:0000256" key="1">
    <source>
        <dbReference type="SAM" id="Phobius"/>
    </source>
</evidence>
<keyword evidence="1" id="KW-1133">Transmembrane helix</keyword>
<dbReference type="STRING" id="1434700.SAMN06296427_102420"/>
<proteinExistence type="predicted"/>
<organism evidence="2 3">
    <name type="scientific">Moheibacter sediminis</name>
    <dbReference type="NCBI Taxonomy" id="1434700"/>
    <lineage>
        <taxon>Bacteria</taxon>
        <taxon>Pseudomonadati</taxon>
        <taxon>Bacteroidota</taxon>
        <taxon>Flavobacteriia</taxon>
        <taxon>Flavobacteriales</taxon>
        <taxon>Weeksellaceae</taxon>
        <taxon>Moheibacter</taxon>
    </lineage>
</organism>
<keyword evidence="3" id="KW-1185">Reference proteome</keyword>
<keyword evidence="1" id="KW-0472">Membrane</keyword>
<gene>
    <name evidence="2" type="ORF">SAMN06296427_102420</name>
</gene>
<accession>A0A1W1ZE23</accession>
<keyword evidence="1" id="KW-0812">Transmembrane</keyword>
<evidence type="ECO:0000313" key="2">
    <source>
        <dbReference type="EMBL" id="SMC46637.1"/>
    </source>
</evidence>
<evidence type="ECO:0008006" key="4">
    <source>
        <dbReference type="Google" id="ProtNLM"/>
    </source>
</evidence>
<feature type="transmembrane region" description="Helical" evidence="1">
    <location>
        <begin position="94"/>
        <end position="116"/>
    </location>
</feature>
<sequence length="131" mass="14947">MKILNNKSLQTFLAIGPMISIIITLLGYFIFAFGTVIYAIVEEPESDPSLFFTGGMLFFFVLMILSFILSLANIVFFVLHAAKNPNLEKENMRLIWILVIVFVMVFGLGSMIYWFAEIKTKNPKPIIPNQF</sequence>
<feature type="transmembrane region" description="Helical" evidence="1">
    <location>
        <begin position="12"/>
        <end position="41"/>
    </location>
</feature>
<evidence type="ECO:0000313" key="3">
    <source>
        <dbReference type="Proteomes" id="UP000192393"/>
    </source>
</evidence>